<dbReference type="Gene3D" id="2.40.30.60">
    <property type="entry name" value="RimM"/>
    <property type="match status" value="1"/>
</dbReference>
<sequence length="174" mass="20129">MEFFRVARIVNTFGIRGQMKILIDTDFIEDRFKIGNQLYILHDNQMVRKVIVESLQQHKGAYLIQFKDLYDINQVEQFKGMSLAISAEDQHELEEDAYYHHQIIGLDVLTLDGKRLGTIKEILVLGSNDVWVVQPINSKRKDILLPFIGDVVKKVDLEKGQVWVELMEGLIDEG</sequence>
<dbReference type="NCBIfam" id="TIGR02273">
    <property type="entry name" value="16S_RimM"/>
    <property type="match status" value="1"/>
</dbReference>
<dbReference type="PANTHER" id="PTHR33692">
    <property type="entry name" value="RIBOSOME MATURATION FACTOR RIMM"/>
    <property type="match status" value="1"/>
</dbReference>
<dbReference type="RefSeq" id="WP_197114602.1">
    <property type="nucleotide sequence ID" value="NZ_JACBXQ010000002.1"/>
</dbReference>
<evidence type="ECO:0000313" key="8">
    <source>
        <dbReference type="EMBL" id="MBG9985852.1"/>
    </source>
</evidence>
<dbReference type="InterPro" id="IPR002676">
    <property type="entry name" value="RimM_N"/>
</dbReference>
<evidence type="ECO:0000256" key="5">
    <source>
        <dbReference type="HAMAP-Rule" id="MF_00014"/>
    </source>
</evidence>
<organism evidence="8 9">
    <name type="scientific">Facklamia lactis</name>
    <dbReference type="NCBI Taxonomy" id="2749967"/>
    <lineage>
        <taxon>Bacteria</taxon>
        <taxon>Bacillati</taxon>
        <taxon>Bacillota</taxon>
        <taxon>Bacilli</taxon>
        <taxon>Lactobacillales</taxon>
        <taxon>Aerococcaceae</taxon>
        <taxon>Facklamia</taxon>
    </lineage>
</organism>
<comment type="subunit">
    <text evidence="5">Binds ribosomal protein uS19.</text>
</comment>
<name>A0ABS0LP16_9LACT</name>
<comment type="caution">
    <text evidence="8">The sequence shown here is derived from an EMBL/GenBank/DDBJ whole genome shotgun (WGS) entry which is preliminary data.</text>
</comment>
<evidence type="ECO:0000256" key="3">
    <source>
        <dbReference type="ARBA" id="ARBA00022552"/>
    </source>
</evidence>
<dbReference type="HAMAP" id="MF_00014">
    <property type="entry name" value="Ribosome_mat_RimM"/>
    <property type="match status" value="1"/>
</dbReference>
<feature type="domain" description="PRC-barrel" evidence="7">
    <location>
        <begin position="95"/>
        <end position="170"/>
    </location>
</feature>
<dbReference type="InterPro" id="IPR027275">
    <property type="entry name" value="PRC-brl_dom"/>
</dbReference>
<comment type="similarity">
    <text evidence="5">Belongs to the RimM family.</text>
</comment>
<dbReference type="SUPFAM" id="SSF50346">
    <property type="entry name" value="PRC-barrel domain"/>
    <property type="match status" value="1"/>
</dbReference>
<dbReference type="InterPro" id="IPR036976">
    <property type="entry name" value="RimM_N_sf"/>
</dbReference>
<evidence type="ECO:0000259" key="7">
    <source>
        <dbReference type="Pfam" id="PF05239"/>
    </source>
</evidence>
<dbReference type="Pfam" id="PF05239">
    <property type="entry name" value="PRC"/>
    <property type="match status" value="1"/>
</dbReference>
<protein>
    <recommendedName>
        <fullName evidence="5">Ribosome maturation factor RimM</fullName>
    </recommendedName>
</protein>
<dbReference type="Proteomes" id="UP000721415">
    <property type="component" value="Unassembled WGS sequence"/>
</dbReference>
<keyword evidence="1 5" id="KW-0963">Cytoplasm</keyword>
<dbReference type="InterPro" id="IPR011033">
    <property type="entry name" value="PRC_barrel-like_sf"/>
</dbReference>
<keyword evidence="2 5" id="KW-0690">Ribosome biogenesis</keyword>
<evidence type="ECO:0000259" key="6">
    <source>
        <dbReference type="Pfam" id="PF01782"/>
    </source>
</evidence>
<reference evidence="8 9" key="1">
    <citation type="submission" date="2020-07" db="EMBL/GenBank/DDBJ databases">
        <title>Facklamia lactis sp. nov., isolated from raw milk.</title>
        <authorList>
            <person name="Doll E.V."/>
            <person name="Huptas C."/>
            <person name="Staib L."/>
            <person name="Wenning M."/>
            <person name="Scherer S."/>
        </authorList>
    </citation>
    <scope>NUCLEOTIDE SEQUENCE [LARGE SCALE GENOMIC DNA]</scope>
    <source>
        <strain evidence="8 9">DSM 111018</strain>
    </source>
</reference>
<gene>
    <name evidence="5 8" type="primary">rimM</name>
    <name evidence="8" type="ORF">HZY91_02970</name>
</gene>
<evidence type="ECO:0000313" key="9">
    <source>
        <dbReference type="Proteomes" id="UP000721415"/>
    </source>
</evidence>
<dbReference type="Pfam" id="PF01782">
    <property type="entry name" value="RimM"/>
    <property type="match status" value="1"/>
</dbReference>
<dbReference type="PANTHER" id="PTHR33692:SF1">
    <property type="entry name" value="RIBOSOME MATURATION FACTOR RIMM"/>
    <property type="match status" value="1"/>
</dbReference>
<evidence type="ECO:0000256" key="4">
    <source>
        <dbReference type="ARBA" id="ARBA00023186"/>
    </source>
</evidence>
<evidence type="ECO:0000256" key="1">
    <source>
        <dbReference type="ARBA" id="ARBA00022490"/>
    </source>
</evidence>
<dbReference type="Gene3D" id="2.30.30.240">
    <property type="entry name" value="PRC-barrel domain"/>
    <property type="match status" value="1"/>
</dbReference>
<proteinExistence type="inferred from homology"/>
<accession>A0ABS0LP16</accession>
<feature type="domain" description="RimM N-terminal" evidence="6">
    <location>
        <begin position="6"/>
        <end position="88"/>
    </location>
</feature>
<dbReference type="SUPFAM" id="SSF50447">
    <property type="entry name" value="Translation proteins"/>
    <property type="match status" value="1"/>
</dbReference>
<keyword evidence="4 5" id="KW-0143">Chaperone</keyword>
<dbReference type="EMBL" id="JACBXQ010000002">
    <property type="protein sequence ID" value="MBG9985852.1"/>
    <property type="molecule type" value="Genomic_DNA"/>
</dbReference>
<comment type="subcellular location">
    <subcellularLocation>
        <location evidence="5">Cytoplasm</location>
    </subcellularLocation>
</comment>
<dbReference type="InterPro" id="IPR011961">
    <property type="entry name" value="RimM"/>
</dbReference>
<keyword evidence="3 5" id="KW-0698">rRNA processing</keyword>
<evidence type="ECO:0000256" key="2">
    <source>
        <dbReference type="ARBA" id="ARBA00022517"/>
    </source>
</evidence>
<dbReference type="InterPro" id="IPR009000">
    <property type="entry name" value="Transl_B-barrel_sf"/>
</dbReference>
<keyword evidence="9" id="KW-1185">Reference proteome</keyword>
<comment type="domain">
    <text evidence="5">The PRC barrel domain binds ribosomal protein uS19.</text>
</comment>
<comment type="function">
    <text evidence="5">An accessory protein needed during the final step in the assembly of 30S ribosomal subunit, possibly for assembly of the head region. Essential for efficient processing of 16S rRNA. May be needed both before and after RbfA during the maturation of 16S rRNA. It has affinity for free ribosomal 30S subunits but not for 70S ribosomes.</text>
</comment>